<dbReference type="GeneID" id="66764396"/>
<organism evidence="1 2">
    <name type="scientific">Pseudomonas poae</name>
    <dbReference type="NCBI Taxonomy" id="200451"/>
    <lineage>
        <taxon>Bacteria</taxon>
        <taxon>Pseudomonadati</taxon>
        <taxon>Pseudomonadota</taxon>
        <taxon>Gammaproteobacteria</taxon>
        <taxon>Pseudomonadales</taxon>
        <taxon>Pseudomonadaceae</taxon>
        <taxon>Pseudomonas</taxon>
    </lineage>
</organism>
<evidence type="ECO:0000313" key="2">
    <source>
        <dbReference type="Proteomes" id="UP000181903"/>
    </source>
</evidence>
<evidence type="ECO:0000313" key="1">
    <source>
        <dbReference type="EMBL" id="SDO92218.1"/>
    </source>
</evidence>
<dbReference type="EMBL" id="LT629706">
    <property type="protein sequence ID" value="SDO92218.1"/>
    <property type="molecule type" value="Genomic_DNA"/>
</dbReference>
<accession>A0ABY0S8L7</accession>
<gene>
    <name evidence="1" type="ORF">SAMN04490208_5431</name>
</gene>
<proteinExistence type="predicted"/>
<reference evidence="1 2" key="1">
    <citation type="submission" date="2016-10" db="EMBL/GenBank/DDBJ databases">
        <authorList>
            <person name="Varghese N."/>
            <person name="Submissions S."/>
        </authorList>
    </citation>
    <scope>NUCLEOTIDE SEQUENCE [LARGE SCALE GENOMIC DNA]</scope>
    <source>
        <strain evidence="1 2">BS2776</strain>
    </source>
</reference>
<protein>
    <submittedName>
        <fullName evidence="1">Uncharacterized protein</fullName>
    </submittedName>
</protein>
<name>A0ABY0S8L7_9PSED</name>
<dbReference type="RefSeq" id="WP_060549405.1">
    <property type="nucleotide sequence ID" value="NZ_JAAQXP010000005.1"/>
</dbReference>
<dbReference type="Proteomes" id="UP000181903">
    <property type="component" value="Chromosome I"/>
</dbReference>
<sequence length="122" mass="13820">MTDRLVSSYPDVHRAFDALEPDEKTRVANCIVLWAVDEVGGDSNEVAELLSCGGRARLETICAQMEEQYFYLLERDDDGSFAWFCKARAYSASVFLARNELDDAVYESIFAIDKPFQVSDFL</sequence>
<keyword evidence="2" id="KW-1185">Reference proteome</keyword>